<protein>
    <submittedName>
        <fullName evidence="1">Uncharacterized protein</fullName>
    </submittedName>
</protein>
<proteinExistence type="predicted"/>
<organism evidence="1">
    <name type="scientific">marine sediment metagenome</name>
    <dbReference type="NCBI Taxonomy" id="412755"/>
    <lineage>
        <taxon>unclassified sequences</taxon>
        <taxon>metagenomes</taxon>
        <taxon>ecological metagenomes</taxon>
    </lineage>
</organism>
<sequence>MKKEDKELLEQYWLISDYALDFPFQDAKEEQKIAIYKTLGFQMYVLRIRIQELIASIKDEVLKLFPWLEEDVKE</sequence>
<name>A0A0F9HU19_9ZZZZ</name>
<dbReference type="AlphaFoldDB" id="A0A0F9HU19"/>
<reference evidence="1" key="1">
    <citation type="journal article" date="2015" name="Nature">
        <title>Complex archaea that bridge the gap between prokaryotes and eukaryotes.</title>
        <authorList>
            <person name="Spang A."/>
            <person name="Saw J.H."/>
            <person name="Jorgensen S.L."/>
            <person name="Zaremba-Niedzwiedzka K."/>
            <person name="Martijn J."/>
            <person name="Lind A.E."/>
            <person name="van Eijk R."/>
            <person name="Schleper C."/>
            <person name="Guy L."/>
            <person name="Ettema T.J."/>
        </authorList>
    </citation>
    <scope>NUCLEOTIDE SEQUENCE</scope>
</reference>
<evidence type="ECO:0000313" key="1">
    <source>
        <dbReference type="EMBL" id="KKM18617.1"/>
    </source>
</evidence>
<accession>A0A0F9HU19</accession>
<comment type="caution">
    <text evidence="1">The sequence shown here is derived from an EMBL/GenBank/DDBJ whole genome shotgun (WGS) entry which is preliminary data.</text>
</comment>
<dbReference type="EMBL" id="LAZR01014183">
    <property type="protein sequence ID" value="KKM18617.1"/>
    <property type="molecule type" value="Genomic_DNA"/>
</dbReference>
<gene>
    <name evidence="1" type="ORF">LCGC14_1663890</name>
</gene>